<evidence type="ECO:0000313" key="1">
    <source>
        <dbReference type="EMBL" id="CAG9559505.1"/>
    </source>
</evidence>
<sequence>MCYICGLLGDISLLPDSDPKPQTCRNRRCQVIESAFVLRLAARRLHIPASTVVQFELYRRVRLTRTSVT</sequence>
<accession>A0A8J2QC63</accession>
<comment type="caution">
    <text evidence="1">The sequence shown here is derived from an EMBL/GenBank/DDBJ whole genome shotgun (WGS) entry which is preliminary data.</text>
</comment>
<name>A0A8J2QC63_9NEOP</name>
<organism evidence="1 2">
    <name type="scientific">Danaus chrysippus</name>
    <name type="common">African queen</name>
    <dbReference type="NCBI Taxonomy" id="151541"/>
    <lineage>
        <taxon>Eukaryota</taxon>
        <taxon>Metazoa</taxon>
        <taxon>Ecdysozoa</taxon>
        <taxon>Arthropoda</taxon>
        <taxon>Hexapoda</taxon>
        <taxon>Insecta</taxon>
        <taxon>Pterygota</taxon>
        <taxon>Neoptera</taxon>
        <taxon>Endopterygota</taxon>
        <taxon>Lepidoptera</taxon>
        <taxon>Glossata</taxon>
        <taxon>Ditrysia</taxon>
        <taxon>Papilionoidea</taxon>
        <taxon>Nymphalidae</taxon>
        <taxon>Danainae</taxon>
        <taxon>Danaini</taxon>
        <taxon>Danaina</taxon>
        <taxon>Danaus</taxon>
        <taxon>Anosia</taxon>
    </lineage>
</organism>
<reference evidence="1" key="1">
    <citation type="submission" date="2021-09" db="EMBL/GenBank/DDBJ databases">
        <authorList>
            <person name="Martin H S."/>
        </authorList>
    </citation>
    <scope>NUCLEOTIDE SEQUENCE</scope>
</reference>
<proteinExistence type="predicted"/>
<dbReference type="Proteomes" id="UP000789524">
    <property type="component" value="Unassembled WGS sequence"/>
</dbReference>
<evidence type="ECO:0000313" key="2">
    <source>
        <dbReference type="Proteomes" id="UP000789524"/>
    </source>
</evidence>
<gene>
    <name evidence="1" type="ORF">DCHRY22_LOCUS1360</name>
</gene>
<dbReference type="AlphaFoldDB" id="A0A8J2QC63"/>
<keyword evidence="2" id="KW-1185">Reference proteome</keyword>
<protein>
    <submittedName>
        <fullName evidence="1">(African queen) hypothetical protein</fullName>
    </submittedName>
</protein>
<dbReference type="EMBL" id="CAKASE010000044">
    <property type="protein sequence ID" value="CAG9559505.1"/>
    <property type="molecule type" value="Genomic_DNA"/>
</dbReference>